<gene>
    <name evidence="3" type="ORF">MetMK1DRAFT_00025080</name>
</gene>
<name>H2C7F9_9CREN</name>
<feature type="transmembrane region" description="Helical" evidence="1">
    <location>
        <begin position="55"/>
        <end position="74"/>
    </location>
</feature>
<dbReference type="InterPro" id="IPR058581">
    <property type="entry name" value="TM_HPP"/>
</dbReference>
<evidence type="ECO:0000259" key="2">
    <source>
        <dbReference type="Pfam" id="PF04982"/>
    </source>
</evidence>
<dbReference type="Pfam" id="PF04982">
    <property type="entry name" value="TM_HPP"/>
    <property type="match status" value="1"/>
</dbReference>
<dbReference type="Proteomes" id="UP000003980">
    <property type="component" value="Unassembled WGS sequence"/>
</dbReference>
<keyword evidence="1" id="KW-0812">Transmembrane</keyword>
<organism evidence="3 4">
    <name type="scientific">Metallosphaera yellowstonensis MK1</name>
    <dbReference type="NCBI Taxonomy" id="671065"/>
    <lineage>
        <taxon>Archaea</taxon>
        <taxon>Thermoproteota</taxon>
        <taxon>Thermoprotei</taxon>
        <taxon>Sulfolobales</taxon>
        <taxon>Sulfolobaceae</taxon>
        <taxon>Metallosphaera</taxon>
    </lineage>
</organism>
<proteinExistence type="predicted"/>
<evidence type="ECO:0000313" key="4">
    <source>
        <dbReference type="Proteomes" id="UP000003980"/>
    </source>
</evidence>
<evidence type="ECO:0000313" key="3">
    <source>
        <dbReference type="EMBL" id="EHP68085.1"/>
    </source>
</evidence>
<reference evidence="3 4" key="1">
    <citation type="submission" date="2012-01" db="EMBL/GenBank/DDBJ databases">
        <title>Improved High-Quality Draft sequence of Metallosphaera yellowstonensis MK1.</title>
        <authorList>
            <consortium name="US DOE Joint Genome Institute"/>
            <person name="Lucas S."/>
            <person name="Han J."/>
            <person name="Cheng J.-F."/>
            <person name="Goodwin L."/>
            <person name="Pitluck S."/>
            <person name="Peters L."/>
            <person name="Teshima H."/>
            <person name="Detter J.C."/>
            <person name="Han C."/>
            <person name="Tapia R."/>
            <person name="Land M."/>
            <person name="Hauser L."/>
            <person name="Kyrpides N."/>
            <person name="Kozubal M."/>
            <person name="Macur R.E."/>
            <person name="Jay Z."/>
            <person name="Inskeep W."/>
            <person name="Woyke T."/>
        </authorList>
    </citation>
    <scope>NUCLEOTIDE SEQUENCE [LARGE SCALE GENOMIC DNA]</scope>
    <source>
        <strain evidence="3 4">MK1</strain>
    </source>
</reference>
<dbReference type="OrthoDB" id="40881at2157"/>
<sequence length="145" mass="15409">MPWRSSLRAILTLGLSVLFLFLITFITRTTFVLPPLLATAATKYRDPEWRFSRSISVIVAYTVSGAIAVGLVELGASGTGLALLGSLMSFIIISALGVDHPPSILATFLGILERAGPLYIVHPVLTGAVIVETINYGITKVIPGT</sequence>
<accession>H2C7F9</accession>
<dbReference type="eggNOG" id="arCOG12781">
    <property type="taxonomic scope" value="Archaea"/>
</dbReference>
<feature type="transmembrane region" description="Helical" evidence="1">
    <location>
        <begin position="81"/>
        <end position="98"/>
    </location>
</feature>
<evidence type="ECO:0000256" key="1">
    <source>
        <dbReference type="SAM" id="Phobius"/>
    </source>
</evidence>
<dbReference type="HOGENOM" id="CLU_1736493_0_0_2"/>
<dbReference type="RefSeq" id="WP_009074145.1">
    <property type="nucleotide sequence ID" value="NZ_JH597770.1"/>
</dbReference>
<feature type="domain" description="HPP transmembrane region" evidence="2">
    <location>
        <begin position="3"/>
        <end position="134"/>
    </location>
</feature>
<dbReference type="AlphaFoldDB" id="H2C7F9"/>
<feature type="transmembrane region" description="Helical" evidence="1">
    <location>
        <begin position="118"/>
        <end position="138"/>
    </location>
</feature>
<keyword evidence="4" id="KW-1185">Reference proteome</keyword>
<keyword evidence="1" id="KW-1133">Transmembrane helix</keyword>
<protein>
    <submittedName>
        <fullName evidence="3">HPP family</fullName>
    </submittedName>
</protein>
<keyword evidence="1" id="KW-0472">Membrane</keyword>
<dbReference type="EMBL" id="JH597770">
    <property type="protein sequence ID" value="EHP68085.1"/>
    <property type="molecule type" value="Genomic_DNA"/>
</dbReference>